<comment type="caution">
    <text evidence="2">The sequence shown here is derived from an EMBL/GenBank/DDBJ whole genome shotgun (WGS) entry which is preliminary data.</text>
</comment>
<feature type="compositionally biased region" description="Polar residues" evidence="1">
    <location>
        <begin position="135"/>
        <end position="150"/>
    </location>
</feature>
<sequence length="189" mass="20711">MLEIYRGTLNTETSADIELLQPRAVCQDLELEESLETCEEKVAAHTTTAYQQLDAQPAGEALDYLPYTREVATETRNLFPRLANPDLLIYVYPHLATRSRAPIPGYTTVIPLYERVEYRLPGESQRVTPVAVTQPVPSTQPAAGTDTSTPRYHKSSDLEGQPLAPRTLGATATTGESPESPGIDDKDAP</sequence>
<dbReference type="InterPro" id="IPR022262">
    <property type="entry name" value="Lipoprot_put"/>
</dbReference>
<evidence type="ECO:0000313" key="3">
    <source>
        <dbReference type="Proteomes" id="UP000259273"/>
    </source>
</evidence>
<dbReference type="NCBIfam" id="TIGR03751">
    <property type="entry name" value="conj_TIGR03751"/>
    <property type="match status" value="1"/>
</dbReference>
<dbReference type="AlphaFoldDB" id="A0A3C1KSS0"/>
<reference evidence="2 3" key="1">
    <citation type="journal article" date="2018" name="Nat. Biotechnol.">
        <title>A standardized bacterial taxonomy based on genome phylogeny substantially revises the tree of life.</title>
        <authorList>
            <person name="Parks D.H."/>
            <person name="Chuvochina M."/>
            <person name="Waite D.W."/>
            <person name="Rinke C."/>
            <person name="Skarshewski A."/>
            <person name="Chaumeil P.A."/>
            <person name="Hugenholtz P."/>
        </authorList>
    </citation>
    <scope>NUCLEOTIDE SEQUENCE [LARGE SCALE GENOMIC DNA]</scope>
    <source>
        <strain evidence="2">UBA9158</strain>
    </source>
</reference>
<proteinExistence type="predicted"/>
<dbReference type="Proteomes" id="UP000259273">
    <property type="component" value="Unassembled WGS sequence"/>
</dbReference>
<keyword evidence="2" id="KW-0449">Lipoprotein</keyword>
<evidence type="ECO:0000313" key="2">
    <source>
        <dbReference type="EMBL" id="HAN29246.1"/>
    </source>
</evidence>
<evidence type="ECO:0000256" key="1">
    <source>
        <dbReference type="SAM" id="MobiDB-lite"/>
    </source>
</evidence>
<accession>A0A3C1KSS0</accession>
<organism evidence="2 3">
    <name type="scientific">Haliea salexigens</name>
    <dbReference type="NCBI Taxonomy" id="287487"/>
    <lineage>
        <taxon>Bacteria</taxon>
        <taxon>Pseudomonadati</taxon>
        <taxon>Pseudomonadota</taxon>
        <taxon>Gammaproteobacteria</taxon>
        <taxon>Cellvibrionales</taxon>
        <taxon>Halieaceae</taxon>
        <taxon>Haliea</taxon>
    </lineage>
</organism>
<name>A0A3C1KSS0_9GAMM</name>
<gene>
    <name evidence="2" type="ORF">DCP75_16300</name>
</gene>
<dbReference type="STRING" id="1121937.GCA_000423125_03580"/>
<feature type="region of interest" description="Disordered" evidence="1">
    <location>
        <begin position="128"/>
        <end position="189"/>
    </location>
</feature>
<dbReference type="EMBL" id="DMND01000219">
    <property type="protein sequence ID" value="HAN29246.1"/>
    <property type="molecule type" value="Genomic_DNA"/>
</dbReference>
<protein>
    <submittedName>
        <fullName evidence="2">TIGR03751 family conjugal transfer lipoprotein</fullName>
    </submittedName>
</protein>